<sequence>MDHSKLTFGPKESAPVPQRQVPTAIQPQLPIVDENATANVESPTDTLNVIGATDGASAGASTSLGATLPSTSTSSSGMAPLLGSNSGSCLLISISATNSAYPKWREHTKEYLTHDHTRGVQVLPIEINSLAEFIRHDAVKAETSLPKLVGTCESEVVRRFGT</sequence>
<gene>
    <name evidence="2" type="ORF">OCU04_011969</name>
</gene>
<comment type="caution">
    <text evidence="2">The sequence shown here is derived from an EMBL/GenBank/DDBJ whole genome shotgun (WGS) entry which is preliminary data.</text>
</comment>
<protein>
    <submittedName>
        <fullName evidence="2">Uncharacterized protein</fullName>
    </submittedName>
</protein>
<dbReference type="Proteomes" id="UP001152300">
    <property type="component" value="Unassembled WGS sequence"/>
</dbReference>
<evidence type="ECO:0000256" key="1">
    <source>
        <dbReference type="SAM" id="MobiDB-lite"/>
    </source>
</evidence>
<proteinExistence type="predicted"/>
<evidence type="ECO:0000313" key="3">
    <source>
        <dbReference type="Proteomes" id="UP001152300"/>
    </source>
</evidence>
<dbReference type="EMBL" id="JAPEIS010000015">
    <property type="protein sequence ID" value="KAJ8058987.1"/>
    <property type="molecule type" value="Genomic_DNA"/>
</dbReference>
<dbReference type="AlphaFoldDB" id="A0A9X0AA56"/>
<feature type="region of interest" description="Disordered" evidence="1">
    <location>
        <begin position="1"/>
        <end position="22"/>
    </location>
</feature>
<name>A0A9X0AA56_9HELO</name>
<accession>A0A9X0AA56</accession>
<reference evidence="2" key="1">
    <citation type="submission" date="2022-11" db="EMBL/GenBank/DDBJ databases">
        <title>Genome Resource of Sclerotinia nivalis Strain SnTB1, a Plant Pathogen Isolated from American Ginseng.</title>
        <authorList>
            <person name="Fan S."/>
        </authorList>
    </citation>
    <scope>NUCLEOTIDE SEQUENCE</scope>
    <source>
        <strain evidence="2">SnTB1</strain>
    </source>
</reference>
<organism evidence="2 3">
    <name type="scientific">Sclerotinia nivalis</name>
    <dbReference type="NCBI Taxonomy" id="352851"/>
    <lineage>
        <taxon>Eukaryota</taxon>
        <taxon>Fungi</taxon>
        <taxon>Dikarya</taxon>
        <taxon>Ascomycota</taxon>
        <taxon>Pezizomycotina</taxon>
        <taxon>Leotiomycetes</taxon>
        <taxon>Helotiales</taxon>
        <taxon>Sclerotiniaceae</taxon>
        <taxon>Sclerotinia</taxon>
    </lineage>
</organism>
<evidence type="ECO:0000313" key="2">
    <source>
        <dbReference type="EMBL" id="KAJ8058987.1"/>
    </source>
</evidence>
<dbReference type="OrthoDB" id="3504789at2759"/>
<keyword evidence="3" id="KW-1185">Reference proteome</keyword>